<feature type="transmembrane region" description="Helical" evidence="6">
    <location>
        <begin position="228"/>
        <end position="247"/>
    </location>
</feature>
<reference evidence="7" key="2">
    <citation type="submission" date="2020-09" db="EMBL/GenBank/DDBJ databases">
        <authorList>
            <person name="Sun Q."/>
            <person name="Kim S."/>
        </authorList>
    </citation>
    <scope>NUCLEOTIDE SEQUENCE</scope>
    <source>
        <strain evidence="7">KCTC 23430</strain>
    </source>
</reference>
<keyword evidence="5 6" id="KW-0472">Membrane</keyword>
<evidence type="ECO:0000256" key="5">
    <source>
        <dbReference type="ARBA" id="ARBA00023136"/>
    </source>
</evidence>
<dbReference type="InterPro" id="IPR036259">
    <property type="entry name" value="MFS_trans_sf"/>
</dbReference>
<dbReference type="Proteomes" id="UP000644693">
    <property type="component" value="Unassembled WGS sequence"/>
</dbReference>
<feature type="transmembrane region" description="Helical" evidence="6">
    <location>
        <begin position="67"/>
        <end position="87"/>
    </location>
</feature>
<comment type="subcellular location">
    <subcellularLocation>
        <location evidence="1">Cell membrane</location>
        <topology evidence="1">Multi-pass membrane protein</topology>
    </subcellularLocation>
</comment>
<evidence type="ECO:0000313" key="8">
    <source>
        <dbReference type="Proteomes" id="UP000644693"/>
    </source>
</evidence>
<evidence type="ECO:0000256" key="2">
    <source>
        <dbReference type="ARBA" id="ARBA00022475"/>
    </source>
</evidence>
<keyword evidence="2" id="KW-1003">Cell membrane</keyword>
<feature type="transmembrane region" description="Helical" evidence="6">
    <location>
        <begin position="292"/>
        <end position="310"/>
    </location>
</feature>
<sequence length="414" mass="44398">MSQPRISLPTQGLNVSPVHESTIFDGWRSVVLAIYMALVGYGVMVGIPVISTAWVELLGFTEVQVGRIAGADLGGFSLGAVVVSLFVARVNRRLLVLISAAIAVAANGLCMVMVSYEETLWLRLIAGVGSGAFTAVAIATLAGTAKPARAFNILLFTFAFSQGGELYLFPKLEMHEIYLFFIGTYLLALPFLAWLPARPVEKSLTVTVDVEEADHSHHTEQQHIPRSVPWLVLGAVLFTYLNIGAYWTYIELAAADSAADPDWVGQLLVYTSVFSVIGCACATLISNRYGLARPLMVTLVFQAIIVGMLANGIGNINVMISMFAFNFCWIFVDVYQSATIANVDHSGRFAALLPGAQGLGQILGPNLAASILAAGMGYGSVFIMCAIASLVGFAIYLIMYLKLRRIIPALADAS</sequence>
<dbReference type="Gene3D" id="1.20.1250.20">
    <property type="entry name" value="MFS general substrate transporter like domains"/>
    <property type="match status" value="1"/>
</dbReference>
<keyword evidence="3 6" id="KW-0812">Transmembrane</keyword>
<dbReference type="GO" id="GO:0022857">
    <property type="term" value="F:transmembrane transporter activity"/>
    <property type="evidence" value="ECO:0007669"/>
    <property type="project" value="InterPro"/>
</dbReference>
<dbReference type="AlphaFoldDB" id="A0A918XKB6"/>
<keyword evidence="8" id="KW-1185">Reference proteome</keyword>
<proteinExistence type="predicted"/>
<evidence type="ECO:0000256" key="3">
    <source>
        <dbReference type="ARBA" id="ARBA00022692"/>
    </source>
</evidence>
<dbReference type="GO" id="GO:0005886">
    <property type="term" value="C:plasma membrane"/>
    <property type="evidence" value="ECO:0007669"/>
    <property type="project" value="UniProtKB-SubCell"/>
</dbReference>
<keyword evidence="4 6" id="KW-1133">Transmembrane helix</keyword>
<dbReference type="Pfam" id="PF07690">
    <property type="entry name" value="MFS_1"/>
    <property type="match status" value="1"/>
</dbReference>
<name>A0A918XKB6_9GAMM</name>
<feature type="transmembrane region" description="Helical" evidence="6">
    <location>
        <begin position="94"/>
        <end position="114"/>
    </location>
</feature>
<feature type="transmembrane region" description="Helical" evidence="6">
    <location>
        <begin position="175"/>
        <end position="195"/>
    </location>
</feature>
<organism evidence="7 8">
    <name type="scientific">Parahalioglobus pacificus</name>
    <dbReference type="NCBI Taxonomy" id="930806"/>
    <lineage>
        <taxon>Bacteria</taxon>
        <taxon>Pseudomonadati</taxon>
        <taxon>Pseudomonadota</taxon>
        <taxon>Gammaproteobacteria</taxon>
        <taxon>Cellvibrionales</taxon>
        <taxon>Halieaceae</taxon>
        <taxon>Parahalioglobus</taxon>
    </lineage>
</organism>
<dbReference type="InterPro" id="IPR011701">
    <property type="entry name" value="MFS"/>
</dbReference>
<reference evidence="7" key="1">
    <citation type="journal article" date="2014" name="Int. J. Syst. Evol. Microbiol.">
        <title>Complete genome sequence of Corynebacterium casei LMG S-19264T (=DSM 44701T), isolated from a smear-ripened cheese.</title>
        <authorList>
            <consortium name="US DOE Joint Genome Institute (JGI-PGF)"/>
            <person name="Walter F."/>
            <person name="Albersmeier A."/>
            <person name="Kalinowski J."/>
            <person name="Ruckert C."/>
        </authorList>
    </citation>
    <scope>NUCLEOTIDE SEQUENCE</scope>
    <source>
        <strain evidence="7">KCTC 23430</strain>
    </source>
</reference>
<evidence type="ECO:0000256" key="4">
    <source>
        <dbReference type="ARBA" id="ARBA00022989"/>
    </source>
</evidence>
<protein>
    <recommendedName>
        <fullName evidence="9">MFS transporter</fullName>
    </recommendedName>
</protein>
<evidence type="ECO:0000256" key="6">
    <source>
        <dbReference type="SAM" id="Phobius"/>
    </source>
</evidence>
<evidence type="ECO:0000313" key="7">
    <source>
        <dbReference type="EMBL" id="GHD35847.1"/>
    </source>
</evidence>
<dbReference type="RefSeq" id="WP_189477965.1">
    <property type="nucleotide sequence ID" value="NZ_BMYM01000002.1"/>
</dbReference>
<evidence type="ECO:0008006" key="9">
    <source>
        <dbReference type="Google" id="ProtNLM"/>
    </source>
</evidence>
<feature type="transmembrane region" description="Helical" evidence="6">
    <location>
        <begin position="267"/>
        <end position="285"/>
    </location>
</feature>
<dbReference type="EMBL" id="BMYM01000002">
    <property type="protein sequence ID" value="GHD35847.1"/>
    <property type="molecule type" value="Genomic_DNA"/>
</dbReference>
<evidence type="ECO:0000256" key="1">
    <source>
        <dbReference type="ARBA" id="ARBA00004651"/>
    </source>
</evidence>
<dbReference type="InterPro" id="IPR050189">
    <property type="entry name" value="MFS_Efflux_Transporters"/>
</dbReference>
<dbReference type="SUPFAM" id="SSF103473">
    <property type="entry name" value="MFS general substrate transporter"/>
    <property type="match status" value="1"/>
</dbReference>
<feature type="transmembrane region" description="Helical" evidence="6">
    <location>
        <begin position="376"/>
        <end position="398"/>
    </location>
</feature>
<gene>
    <name evidence="7" type="ORF">GCM10007053_23310</name>
</gene>
<feature type="transmembrane region" description="Helical" evidence="6">
    <location>
        <begin position="30"/>
        <end position="55"/>
    </location>
</feature>
<feature type="transmembrane region" description="Helical" evidence="6">
    <location>
        <begin position="120"/>
        <end position="143"/>
    </location>
</feature>
<dbReference type="PANTHER" id="PTHR43124:SF10">
    <property type="entry name" value="PURINE EFFLUX PUMP PBUE"/>
    <property type="match status" value="1"/>
</dbReference>
<accession>A0A918XKB6</accession>
<dbReference type="PANTHER" id="PTHR43124">
    <property type="entry name" value="PURINE EFFLUX PUMP PBUE"/>
    <property type="match status" value="1"/>
</dbReference>
<feature type="transmembrane region" description="Helical" evidence="6">
    <location>
        <begin position="150"/>
        <end position="169"/>
    </location>
</feature>
<comment type="caution">
    <text evidence="7">The sequence shown here is derived from an EMBL/GenBank/DDBJ whole genome shotgun (WGS) entry which is preliminary data.</text>
</comment>